<gene>
    <name evidence="1" type="ORF">ACFSCT_01075</name>
</gene>
<evidence type="ECO:0000313" key="2">
    <source>
        <dbReference type="Proteomes" id="UP001597213"/>
    </source>
</evidence>
<organism evidence="1 2">
    <name type="scientific">Paracoccus pacificus</name>
    <dbReference type="NCBI Taxonomy" id="1463598"/>
    <lineage>
        <taxon>Bacteria</taxon>
        <taxon>Pseudomonadati</taxon>
        <taxon>Pseudomonadota</taxon>
        <taxon>Alphaproteobacteria</taxon>
        <taxon>Rhodobacterales</taxon>
        <taxon>Paracoccaceae</taxon>
        <taxon>Paracoccus</taxon>
    </lineage>
</organism>
<accession>A0ABW4R247</accession>
<sequence>MRTLRHYYIGRAIRRSRQLRPLVNRTAAIRPDAILVFVTQRNERVRLPYFLDYYRRMGVDHFLFVDNGSDDGSQEYLRMQGDVSLWHTSHSYKSSRFGMDWMNGLLFRYGAGHWCLTVDPDEFLVYPHHDSRPLRALTDWLDASANRSFSAMLLDMYPRGSIESAAYVEGQDPFEVARWFDPANYTINKNSGYGNLWIQGGPRARSFFPDTPRRAPALNKTPLVFWQRHYAYVSSTHSLLPRALNLVYEEDGGEKASGVLMHAKFLNTFVTKSTEELQRGQHYADSHEYLAYSAGLQNDTNLWCPESKEYVDWRQIEDLGLISKGNWA</sequence>
<reference evidence="2" key="1">
    <citation type="journal article" date="2019" name="Int. J. Syst. Evol. Microbiol.">
        <title>The Global Catalogue of Microorganisms (GCM) 10K type strain sequencing project: providing services to taxonomists for standard genome sequencing and annotation.</title>
        <authorList>
            <consortium name="The Broad Institute Genomics Platform"/>
            <consortium name="The Broad Institute Genome Sequencing Center for Infectious Disease"/>
            <person name="Wu L."/>
            <person name="Ma J."/>
        </authorList>
    </citation>
    <scope>NUCLEOTIDE SEQUENCE [LARGE SCALE GENOMIC DNA]</scope>
    <source>
        <strain evidence="2">CCUG 56029</strain>
    </source>
</reference>
<comment type="caution">
    <text evidence="1">The sequence shown here is derived from an EMBL/GenBank/DDBJ whole genome shotgun (WGS) entry which is preliminary data.</text>
</comment>
<keyword evidence="2" id="KW-1185">Reference proteome</keyword>
<dbReference type="EMBL" id="JBHUEN010000003">
    <property type="protein sequence ID" value="MFD1880306.1"/>
    <property type="molecule type" value="Genomic_DNA"/>
</dbReference>
<protein>
    <submittedName>
        <fullName evidence="1">Glycosyltransferase family 2 protein</fullName>
        <ecNumber evidence="1">2.4.-.-</ecNumber>
    </submittedName>
</protein>
<keyword evidence="1" id="KW-0808">Transferase</keyword>
<dbReference type="Proteomes" id="UP001597213">
    <property type="component" value="Unassembled WGS sequence"/>
</dbReference>
<keyword evidence="1" id="KW-0328">Glycosyltransferase</keyword>
<proteinExistence type="predicted"/>
<dbReference type="EC" id="2.4.-.-" evidence="1"/>
<dbReference type="GO" id="GO:0016757">
    <property type="term" value="F:glycosyltransferase activity"/>
    <property type="evidence" value="ECO:0007669"/>
    <property type="project" value="UniProtKB-KW"/>
</dbReference>
<name>A0ABW4R247_9RHOB</name>
<dbReference type="RefSeq" id="WP_379139454.1">
    <property type="nucleotide sequence ID" value="NZ_JBHUEN010000003.1"/>
</dbReference>
<evidence type="ECO:0000313" key="1">
    <source>
        <dbReference type="EMBL" id="MFD1880306.1"/>
    </source>
</evidence>
<dbReference type="Pfam" id="PF13704">
    <property type="entry name" value="Glyco_tranf_2_4"/>
    <property type="match status" value="1"/>
</dbReference>